<feature type="domain" description="HTH tetR-type" evidence="3">
    <location>
        <begin position="13"/>
        <end position="73"/>
    </location>
</feature>
<dbReference type="Gene3D" id="1.10.10.60">
    <property type="entry name" value="Homeodomain-like"/>
    <property type="match status" value="1"/>
</dbReference>
<name>A0A326UMB9_THEHA</name>
<keyword evidence="1 2" id="KW-0238">DNA-binding</keyword>
<evidence type="ECO:0000256" key="2">
    <source>
        <dbReference type="PROSITE-ProRule" id="PRU00335"/>
    </source>
</evidence>
<evidence type="ECO:0000313" key="4">
    <source>
        <dbReference type="EMBL" id="PZW34383.1"/>
    </source>
</evidence>
<dbReference type="GO" id="GO:0003677">
    <property type="term" value="F:DNA binding"/>
    <property type="evidence" value="ECO:0007669"/>
    <property type="project" value="UniProtKB-UniRule"/>
</dbReference>
<sequence length="202" mass="23743">MKRELNLRERKKMMARIAIEEAALRLFLEKGYENTSIEDITNAVVLSPRTFFRYFASKEDVVFASWRDFHDTARSAFEQQPAGITLYDALEDIFTQLGELHQRRRDHFYLLSRVILTTPELQPGYLYRMVSIEPLLREFISKHWGEQYDPLQIRFIAATTLTAFRVALQCWLEEETHTDLPAIIQAYMAQLKKGLFLEQTSS</sequence>
<reference evidence="4 5" key="1">
    <citation type="submission" date="2018-06" db="EMBL/GenBank/DDBJ databases">
        <title>Genomic Encyclopedia of Archaeal and Bacterial Type Strains, Phase II (KMG-II): from individual species to whole genera.</title>
        <authorList>
            <person name="Goeker M."/>
        </authorList>
    </citation>
    <scope>NUCLEOTIDE SEQUENCE [LARGE SCALE GENOMIC DNA]</scope>
    <source>
        <strain evidence="4 5">ATCC BAA-1881</strain>
    </source>
</reference>
<keyword evidence="5" id="KW-1185">Reference proteome</keyword>
<comment type="caution">
    <text evidence="4">The sequence shown here is derived from an EMBL/GenBank/DDBJ whole genome shotgun (WGS) entry which is preliminary data.</text>
</comment>
<dbReference type="EMBL" id="QKUF01000002">
    <property type="protein sequence ID" value="PZW34383.1"/>
    <property type="molecule type" value="Genomic_DNA"/>
</dbReference>
<dbReference type="InterPro" id="IPR001647">
    <property type="entry name" value="HTH_TetR"/>
</dbReference>
<feature type="DNA-binding region" description="H-T-H motif" evidence="2">
    <location>
        <begin position="36"/>
        <end position="55"/>
    </location>
</feature>
<proteinExistence type="predicted"/>
<dbReference type="InterPro" id="IPR041347">
    <property type="entry name" value="MftR_C"/>
</dbReference>
<dbReference type="Proteomes" id="UP000248806">
    <property type="component" value="Unassembled WGS sequence"/>
</dbReference>
<evidence type="ECO:0000313" key="5">
    <source>
        <dbReference type="Proteomes" id="UP000248806"/>
    </source>
</evidence>
<organism evidence="4 5">
    <name type="scientific">Thermosporothrix hazakensis</name>
    <dbReference type="NCBI Taxonomy" id="644383"/>
    <lineage>
        <taxon>Bacteria</taxon>
        <taxon>Bacillati</taxon>
        <taxon>Chloroflexota</taxon>
        <taxon>Ktedonobacteria</taxon>
        <taxon>Ktedonobacterales</taxon>
        <taxon>Thermosporotrichaceae</taxon>
        <taxon>Thermosporothrix</taxon>
    </lineage>
</organism>
<evidence type="ECO:0000256" key="1">
    <source>
        <dbReference type="ARBA" id="ARBA00023125"/>
    </source>
</evidence>
<gene>
    <name evidence="4" type="ORF">EI42_01220</name>
</gene>
<dbReference type="PANTHER" id="PTHR43479">
    <property type="entry name" value="ACREF/ENVCD OPERON REPRESSOR-RELATED"/>
    <property type="match status" value="1"/>
</dbReference>
<dbReference type="SUPFAM" id="SSF46689">
    <property type="entry name" value="Homeodomain-like"/>
    <property type="match status" value="1"/>
</dbReference>
<accession>A0A326UMB9</accession>
<evidence type="ECO:0000259" key="3">
    <source>
        <dbReference type="PROSITE" id="PS50977"/>
    </source>
</evidence>
<dbReference type="Gene3D" id="1.10.357.10">
    <property type="entry name" value="Tetracycline Repressor, domain 2"/>
    <property type="match status" value="1"/>
</dbReference>
<dbReference type="PROSITE" id="PS50977">
    <property type="entry name" value="HTH_TETR_2"/>
    <property type="match status" value="1"/>
</dbReference>
<dbReference type="InterPro" id="IPR050624">
    <property type="entry name" value="HTH-type_Tx_Regulator"/>
</dbReference>
<dbReference type="InterPro" id="IPR009057">
    <property type="entry name" value="Homeodomain-like_sf"/>
</dbReference>
<protein>
    <submittedName>
        <fullName evidence="4">TetR family transcriptional regulator</fullName>
    </submittedName>
</protein>
<dbReference type="PROSITE" id="PS01081">
    <property type="entry name" value="HTH_TETR_1"/>
    <property type="match status" value="1"/>
</dbReference>
<dbReference type="InterPro" id="IPR023772">
    <property type="entry name" value="DNA-bd_HTH_TetR-type_CS"/>
</dbReference>
<dbReference type="AlphaFoldDB" id="A0A326UMB9"/>
<dbReference type="Pfam" id="PF00440">
    <property type="entry name" value="TetR_N"/>
    <property type="match status" value="1"/>
</dbReference>
<dbReference type="PRINTS" id="PR00455">
    <property type="entry name" value="HTHTETR"/>
</dbReference>
<dbReference type="PANTHER" id="PTHR43479:SF11">
    <property type="entry name" value="ACREF_ENVCD OPERON REPRESSOR-RELATED"/>
    <property type="match status" value="1"/>
</dbReference>
<dbReference type="RefSeq" id="WP_170142398.1">
    <property type="nucleotide sequence ID" value="NZ_BIFX01000001.1"/>
</dbReference>
<dbReference type="Pfam" id="PF17754">
    <property type="entry name" value="TetR_C_14"/>
    <property type="match status" value="1"/>
</dbReference>